<reference evidence="2 3" key="1">
    <citation type="submission" date="2018-05" db="EMBL/GenBank/DDBJ databases">
        <title>The Hungate 1000. A catalogue of reference genomes from the rumen microbiome.</title>
        <authorList>
            <person name="Kelly W."/>
        </authorList>
    </citation>
    <scope>NUCLEOTIDE SEQUENCE [LARGE SCALE GENOMIC DNA]</scope>
    <source>
        <strain evidence="2 3">SAb67</strain>
    </source>
</reference>
<dbReference type="OrthoDB" id="2083521at2"/>
<proteinExistence type="predicted"/>
<dbReference type="AlphaFoldDB" id="A0A315XTQ1"/>
<feature type="region of interest" description="Disordered" evidence="1">
    <location>
        <begin position="555"/>
        <end position="575"/>
    </location>
</feature>
<dbReference type="EMBL" id="QGDI01000022">
    <property type="protein sequence ID" value="PWJ09660.1"/>
    <property type="molecule type" value="Genomic_DNA"/>
</dbReference>
<dbReference type="Proteomes" id="UP000245720">
    <property type="component" value="Unassembled WGS sequence"/>
</dbReference>
<accession>A0A315XTQ1</accession>
<organism evidence="2 3">
    <name type="scientific">Ruminococcus flavefaciens</name>
    <dbReference type="NCBI Taxonomy" id="1265"/>
    <lineage>
        <taxon>Bacteria</taxon>
        <taxon>Bacillati</taxon>
        <taxon>Bacillota</taxon>
        <taxon>Clostridia</taxon>
        <taxon>Eubacteriales</taxon>
        <taxon>Oscillospiraceae</taxon>
        <taxon>Ruminococcus</taxon>
    </lineage>
</organism>
<comment type="caution">
    <text evidence="2">The sequence shown here is derived from an EMBL/GenBank/DDBJ whole genome shotgun (WGS) entry which is preliminary data.</text>
</comment>
<protein>
    <submittedName>
        <fullName evidence="2">Uncharacterized protein</fullName>
    </submittedName>
</protein>
<sequence>MKLKKSAKLPMMEDVMSIEPSEWQQRIRSEIQHVRKSHAKAMKENKHISRGILDLEPAMEKRRVSALLTSLEGLDDKKRKFASNWITLNIFSESYVPLQYDGHVLKAAAIWLLDKITELDIPQERLYELLPTDEKLVYDLFTLDFWDCQYEEELVASVEYVLYYRNQDIAPLESDGGDGERVLTSNLSAEGKDHADVPSRKAFETLLDLLPKWMKDDALKQFQECYQAWSERFFTGIAYFHEQYLQKLNEANSILKEVNRITDEINEKADRFNKAYKKASAAKRGTTKKPSINALLLDPMQTKTELSESLSLKPIFSGKLVSSAFNDSGYTPDELDIYIYQLQELSTKHAKALTELDDIMDKRDRFLYAITHRGYFTSDYIQKTFPIELHKCLIKPLPITDPYEMCFALLYSIEIGSDIPWLYGSCIGMMSEVVDSLPWGLSDYSEMDDPYWEDVPPIVSKSPDFPDWYKRDYGWKGDDEYDMRNLAQIVYETTGCLMPRNMHRYDAELKNLGKFGIKQNKAIAILYCMLALGNSRRQMSAANFDPDLMKMFTNKDKSDEESETTPPTDWKTQKATLEKQISQLKSALYNAEKSAEEAKKKLEQQKSVSEAEHRELADLREVVFNKEEFVS</sequence>
<evidence type="ECO:0000313" key="2">
    <source>
        <dbReference type="EMBL" id="PWJ09660.1"/>
    </source>
</evidence>
<gene>
    <name evidence="2" type="ORF">IE37_03432</name>
</gene>
<evidence type="ECO:0000256" key="1">
    <source>
        <dbReference type="SAM" id="MobiDB-lite"/>
    </source>
</evidence>
<dbReference type="RefSeq" id="WP_109728122.1">
    <property type="nucleotide sequence ID" value="NZ_QGDI01000022.1"/>
</dbReference>
<evidence type="ECO:0000313" key="3">
    <source>
        <dbReference type="Proteomes" id="UP000245720"/>
    </source>
</evidence>
<name>A0A315XTQ1_RUMFL</name>